<organism evidence="1">
    <name type="scientific">Cryptococcus bacillisporus CA1280</name>
    <dbReference type="NCBI Taxonomy" id="1296109"/>
    <lineage>
        <taxon>Eukaryota</taxon>
        <taxon>Fungi</taxon>
        <taxon>Dikarya</taxon>
        <taxon>Basidiomycota</taxon>
        <taxon>Agaricomycotina</taxon>
        <taxon>Tremellomycetes</taxon>
        <taxon>Tremellales</taxon>
        <taxon>Cryptococcaceae</taxon>
        <taxon>Cryptococcus</taxon>
        <taxon>Cryptococcus gattii species complex</taxon>
    </lineage>
</organism>
<dbReference type="AlphaFoldDB" id="A0A0D0TFZ8"/>
<sequence length="80" mass="8788">MALIIEMESGDWRTYKNADPLVSRLSFSKQVPNTIASTKSHCPCPFTDHSFFPTPSNVILHPSSSPCLLRQGCGAAQRPI</sequence>
<name>A0A0D0TFZ8_CRYGA</name>
<protein>
    <submittedName>
        <fullName evidence="1">Unplaced genomic scaffold supercont1.17, whole genome shotgun sequence</fullName>
    </submittedName>
</protein>
<gene>
    <name evidence="1" type="ORF">I312_05408</name>
</gene>
<dbReference type="HOGENOM" id="CLU_196197_0_0_1"/>
<accession>A0A0D0TFZ8</accession>
<dbReference type="OrthoDB" id="10573838at2759"/>
<evidence type="ECO:0000313" key="1">
    <source>
        <dbReference type="EMBL" id="KIR45362.1"/>
    </source>
</evidence>
<dbReference type="EMBL" id="KN847989">
    <property type="protein sequence ID" value="KIR45362.1"/>
    <property type="molecule type" value="Genomic_DNA"/>
</dbReference>
<proteinExistence type="predicted"/>
<reference evidence="1" key="1">
    <citation type="submission" date="2015-01" db="EMBL/GenBank/DDBJ databases">
        <title>The Genome Sequence of Cryptococcus gattii CA1280.</title>
        <authorList>
            <consortium name="The Broad Institute Genomics Platform"/>
            <person name="Cuomo C."/>
            <person name="Litvintseva A."/>
            <person name="Chen Y."/>
            <person name="Heitman J."/>
            <person name="Sun S."/>
            <person name="Springer D."/>
            <person name="Dromer F."/>
            <person name="Young S."/>
            <person name="Zeng Q."/>
            <person name="Gargeya S."/>
            <person name="Abouelleil A."/>
            <person name="Alvarado L."/>
            <person name="Chapman S.B."/>
            <person name="Gainer-Dewar J."/>
            <person name="Goldberg J."/>
            <person name="Griggs A."/>
            <person name="Gujja S."/>
            <person name="Hansen M."/>
            <person name="Howarth C."/>
            <person name="Imamovic A."/>
            <person name="Larimer J."/>
            <person name="Murphy C."/>
            <person name="Naylor J."/>
            <person name="Pearson M."/>
            <person name="Priest M."/>
            <person name="Roberts A."/>
            <person name="Saif S."/>
            <person name="Shea T."/>
            <person name="Sykes S."/>
            <person name="Wortman J."/>
            <person name="Nusbaum C."/>
            <person name="Birren B."/>
        </authorList>
    </citation>
    <scope>NUCLEOTIDE SEQUENCE [LARGE SCALE GENOMIC DNA]</scope>
    <source>
        <strain evidence="1">CA1280</strain>
    </source>
</reference>